<dbReference type="Gene3D" id="2.20.150.30">
    <property type="match status" value="1"/>
</dbReference>
<gene>
    <name evidence="2" type="ORF">LCGC14_2867220</name>
</gene>
<dbReference type="AlphaFoldDB" id="A0A0F9AV48"/>
<protein>
    <recommendedName>
        <fullName evidence="3">50S ribosomal protein L28</fullName>
    </recommendedName>
</protein>
<proteinExistence type="predicted"/>
<accession>A0A0F9AV48</accession>
<sequence>MPRVCPFTGKKTSAGRSISRRGKAKHLGGVGLK</sequence>
<evidence type="ECO:0000313" key="2">
    <source>
        <dbReference type="EMBL" id="KKK76086.1"/>
    </source>
</evidence>
<evidence type="ECO:0008006" key="3">
    <source>
        <dbReference type="Google" id="ProtNLM"/>
    </source>
</evidence>
<name>A0A0F9AV48_9ZZZZ</name>
<feature type="region of interest" description="Disordered" evidence="1">
    <location>
        <begin position="1"/>
        <end position="33"/>
    </location>
</feature>
<comment type="caution">
    <text evidence="2">The sequence shown here is derived from an EMBL/GenBank/DDBJ whole genome shotgun (WGS) entry which is preliminary data.</text>
</comment>
<feature type="non-terminal residue" evidence="2">
    <location>
        <position position="33"/>
    </location>
</feature>
<evidence type="ECO:0000256" key="1">
    <source>
        <dbReference type="SAM" id="MobiDB-lite"/>
    </source>
</evidence>
<organism evidence="2">
    <name type="scientific">marine sediment metagenome</name>
    <dbReference type="NCBI Taxonomy" id="412755"/>
    <lineage>
        <taxon>unclassified sequences</taxon>
        <taxon>metagenomes</taxon>
        <taxon>ecological metagenomes</taxon>
    </lineage>
</organism>
<dbReference type="EMBL" id="LAZR01055564">
    <property type="protein sequence ID" value="KKK76086.1"/>
    <property type="molecule type" value="Genomic_DNA"/>
</dbReference>
<reference evidence="2" key="1">
    <citation type="journal article" date="2015" name="Nature">
        <title>Complex archaea that bridge the gap between prokaryotes and eukaryotes.</title>
        <authorList>
            <person name="Spang A."/>
            <person name="Saw J.H."/>
            <person name="Jorgensen S.L."/>
            <person name="Zaremba-Niedzwiedzka K."/>
            <person name="Martijn J."/>
            <person name="Lind A.E."/>
            <person name="van Eijk R."/>
            <person name="Schleper C."/>
            <person name="Guy L."/>
            <person name="Ettema T.J."/>
        </authorList>
    </citation>
    <scope>NUCLEOTIDE SEQUENCE</scope>
</reference>